<evidence type="ECO:0008006" key="3">
    <source>
        <dbReference type="Google" id="ProtNLM"/>
    </source>
</evidence>
<name>A0A4Q9KIG2_PROTD</name>
<dbReference type="EMBL" id="SDMR01000023">
    <property type="protein sequence ID" value="TBT92115.1"/>
    <property type="molecule type" value="Genomic_DNA"/>
</dbReference>
<gene>
    <name evidence="1" type="ORF">ET996_13415</name>
</gene>
<dbReference type="AlphaFoldDB" id="A0A4Q9KIG2"/>
<evidence type="ECO:0000313" key="1">
    <source>
        <dbReference type="EMBL" id="TBT92115.1"/>
    </source>
</evidence>
<protein>
    <recommendedName>
        <fullName evidence="3">DUF3368 domain-containing protein</fullName>
    </recommendedName>
</protein>
<dbReference type="PANTHER" id="PTHR39550">
    <property type="entry name" value="SLL0658 PROTEIN"/>
    <property type="match status" value="1"/>
</dbReference>
<keyword evidence="2" id="KW-1185">Reference proteome</keyword>
<organism evidence="1 2">
    <name type="scientific">Propioniciclava tarda</name>
    <dbReference type="NCBI Taxonomy" id="433330"/>
    <lineage>
        <taxon>Bacteria</taxon>
        <taxon>Bacillati</taxon>
        <taxon>Actinomycetota</taxon>
        <taxon>Actinomycetes</taxon>
        <taxon>Propionibacteriales</taxon>
        <taxon>Propionibacteriaceae</taxon>
        <taxon>Propioniciclava</taxon>
    </lineage>
</organism>
<dbReference type="InterPro" id="IPR021799">
    <property type="entry name" value="PIN-like_prokaryotic"/>
</dbReference>
<dbReference type="OrthoDB" id="3691597at2"/>
<reference evidence="1 2" key="1">
    <citation type="submission" date="2019-01" db="EMBL/GenBank/DDBJ databases">
        <title>Lactibacter flavus gen. nov., sp. nov., a novel bacterium of the family Propionibacteriaceae isolated from raw milk and dairy products.</title>
        <authorList>
            <person name="Huptas C."/>
            <person name="Wenning M."/>
            <person name="Breitenwieser F."/>
            <person name="Doll E."/>
            <person name="Von Neubeck M."/>
            <person name="Busse H.-J."/>
            <person name="Scherer S."/>
        </authorList>
    </citation>
    <scope>NUCLEOTIDE SEQUENCE [LARGE SCALE GENOMIC DNA]</scope>
    <source>
        <strain evidence="1 2">DSM 22130</strain>
    </source>
</reference>
<dbReference type="Pfam" id="PF11848">
    <property type="entry name" value="DUF3368"/>
    <property type="match status" value="1"/>
</dbReference>
<comment type="caution">
    <text evidence="1">The sequence shown here is derived from an EMBL/GenBank/DDBJ whole genome shotgun (WGS) entry which is preliminary data.</text>
</comment>
<dbReference type="PANTHER" id="PTHR39550:SF1">
    <property type="entry name" value="SLL0658 PROTEIN"/>
    <property type="match status" value="1"/>
</dbReference>
<proteinExistence type="predicted"/>
<evidence type="ECO:0000313" key="2">
    <source>
        <dbReference type="Proteomes" id="UP000291933"/>
    </source>
</evidence>
<accession>A0A4Q9KIG2</accession>
<sequence length="180" mass="19150">MTAGWVVDTGPLSHFARAGWLGVLQMLAPGHVVVIPDTVEREIQGACGVYPWLSQILSHSWIEVAPIKSEAEIEAYSRYARRLVGDDGRNTGECGVLALAEIHGLVAVVDDYAGHKAGSANGVRARRTLGLLCDAVADGLLTLDTVSAVADSLLQTDYRLPFPPGGFAQWAIESGRISRG</sequence>
<dbReference type="Proteomes" id="UP000291933">
    <property type="component" value="Unassembled WGS sequence"/>
</dbReference>